<feature type="transmembrane region" description="Helical" evidence="1">
    <location>
        <begin position="5"/>
        <end position="23"/>
    </location>
</feature>
<protein>
    <submittedName>
        <fullName evidence="2">Iron-sulfur cluster biosynthesis family</fullName>
    </submittedName>
</protein>
<name>A0A699Z0S3_HAELA</name>
<dbReference type="EMBL" id="BLLF01000843">
    <property type="protein sequence ID" value="GFH15380.1"/>
    <property type="molecule type" value="Genomic_DNA"/>
</dbReference>
<keyword evidence="3" id="KW-1185">Reference proteome</keyword>
<keyword evidence="1" id="KW-1133">Transmembrane helix</keyword>
<gene>
    <name evidence="2" type="ORF">HaLaN_11600</name>
</gene>
<dbReference type="PANTHER" id="PTHR47380:SF4">
    <property type="entry name" value="OS02G0533000 PROTEIN"/>
    <property type="match status" value="1"/>
</dbReference>
<comment type="caution">
    <text evidence="2">The sequence shown here is derived from an EMBL/GenBank/DDBJ whole genome shotgun (WGS) entry which is preliminary data.</text>
</comment>
<proteinExistence type="predicted"/>
<evidence type="ECO:0000256" key="1">
    <source>
        <dbReference type="SAM" id="Phobius"/>
    </source>
</evidence>
<dbReference type="AlphaFoldDB" id="A0A699Z0S3"/>
<sequence>VAGTVALGVLNLVGVATLASLLGDPGARYVLAAQGLGWVAGLLPALGAYAVSFFAIPSFRWFWNQRRNADIQARNKARAAASRLVARGGRWLQEASQD</sequence>
<organism evidence="2 3">
    <name type="scientific">Haematococcus lacustris</name>
    <name type="common">Green alga</name>
    <name type="synonym">Haematococcus pluvialis</name>
    <dbReference type="NCBI Taxonomy" id="44745"/>
    <lineage>
        <taxon>Eukaryota</taxon>
        <taxon>Viridiplantae</taxon>
        <taxon>Chlorophyta</taxon>
        <taxon>core chlorophytes</taxon>
        <taxon>Chlorophyceae</taxon>
        <taxon>CS clade</taxon>
        <taxon>Chlamydomonadales</taxon>
        <taxon>Haematococcaceae</taxon>
        <taxon>Haematococcus</taxon>
    </lineage>
</organism>
<keyword evidence="1" id="KW-0812">Transmembrane</keyword>
<feature type="non-terminal residue" evidence="2">
    <location>
        <position position="1"/>
    </location>
</feature>
<dbReference type="Proteomes" id="UP000485058">
    <property type="component" value="Unassembled WGS sequence"/>
</dbReference>
<evidence type="ECO:0000313" key="2">
    <source>
        <dbReference type="EMBL" id="GFH15380.1"/>
    </source>
</evidence>
<keyword evidence="1" id="KW-0472">Membrane</keyword>
<evidence type="ECO:0000313" key="3">
    <source>
        <dbReference type="Proteomes" id="UP000485058"/>
    </source>
</evidence>
<dbReference type="PANTHER" id="PTHR47380">
    <property type="entry name" value="OS02G0533000 PROTEIN"/>
    <property type="match status" value="1"/>
</dbReference>
<dbReference type="InterPro" id="IPR044200">
    <property type="entry name" value="At5g03900-like"/>
</dbReference>
<accession>A0A699Z0S3</accession>
<reference evidence="2 3" key="1">
    <citation type="submission" date="2020-02" db="EMBL/GenBank/DDBJ databases">
        <title>Draft genome sequence of Haematococcus lacustris strain NIES-144.</title>
        <authorList>
            <person name="Morimoto D."/>
            <person name="Nakagawa S."/>
            <person name="Yoshida T."/>
            <person name="Sawayama S."/>
        </authorList>
    </citation>
    <scope>NUCLEOTIDE SEQUENCE [LARGE SCALE GENOMIC DNA]</scope>
    <source>
        <strain evidence="2 3">NIES-144</strain>
    </source>
</reference>
<dbReference type="GO" id="GO:0009941">
    <property type="term" value="C:chloroplast envelope"/>
    <property type="evidence" value="ECO:0007669"/>
    <property type="project" value="TreeGrafter"/>
</dbReference>
<feature type="transmembrane region" description="Helical" evidence="1">
    <location>
        <begin position="35"/>
        <end position="56"/>
    </location>
</feature>